<keyword evidence="1" id="KW-1133">Transmembrane helix</keyword>
<feature type="transmembrane region" description="Helical" evidence="1">
    <location>
        <begin position="84"/>
        <end position="102"/>
    </location>
</feature>
<evidence type="ECO:0000313" key="2">
    <source>
        <dbReference type="EMBL" id="GLF99636.1"/>
    </source>
</evidence>
<keyword evidence="1" id="KW-0812">Transmembrane</keyword>
<dbReference type="Proteomes" id="UP001291653">
    <property type="component" value="Unassembled WGS sequence"/>
</dbReference>
<feature type="transmembrane region" description="Helical" evidence="1">
    <location>
        <begin position="114"/>
        <end position="140"/>
    </location>
</feature>
<reference evidence="2 3" key="1">
    <citation type="submission" date="2022-10" db="EMBL/GenBank/DDBJ databases">
        <title>Draft genome sequence of Streptomyces sp. YSPA8.</title>
        <authorList>
            <person name="Moriuchi R."/>
            <person name="Dohra H."/>
            <person name="Yamamura H."/>
            <person name="Kodani S."/>
        </authorList>
    </citation>
    <scope>NUCLEOTIDE SEQUENCE [LARGE SCALE GENOMIC DNA]</scope>
    <source>
        <strain evidence="2 3">YSPA8</strain>
    </source>
</reference>
<sequence>MTAKNRFLMVSTALVLAAPLALWGLLGQQNDTGVPASELTYTIEPPALAAGTETALGVFGLLLALVSTAVLVRANLRGSLAVERWWTLLPLVAAGLIVAGGWRVLTTGSADANIGAGLVVLFGTPTVLTLIGLSTVPGLLRSRR</sequence>
<feature type="transmembrane region" description="Helical" evidence="1">
    <location>
        <begin position="54"/>
        <end position="72"/>
    </location>
</feature>
<keyword evidence="1" id="KW-0472">Membrane</keyword>
<protein>
    <submittedName>
        <fullName evidence="2">Uncharacterized protein</fullName>
    </submittedName>
</protein>
<comment type="caution">
    <text evidence="2">The sequence shown here is derived from an EMBL/GenBank/DDBJ whole genome shotgun (WGS) entry which is preliminary data.</text>
</comment>
<evidence type="ECO:0000256" key="1">
    <source>
        <dbReference type="SAM" id="Phobius"/>
    </source>
</evidence>
<proteinExistence type="predicted"/>
<dbReference type="RefSeq" id="WP_323451573.1">
    <property type="nucleotide sequence ID" value="NZ_BSBI01000022.1"/>
</dbReference>
<evidence type="ECO:0000313" key="3">
    <source>
        <dbReference type="Proteomes" id="UP001291653"/>
    </source>
</evidence>
<organism evidence="2 3">
    <name type="scientific">Streptomyces yaizuensis</name>
    <dbReference type="NCBI Taxonomy" id="2989713"/>
    <lineage>
        <taxon>Bacteria</taxon>
        <taxon>Bacillati</taxon>
        <taxon>Actinomycetota</taxon>
        <taxon>Actinomycetes</taxon>
        <taxon>Kitasatosporales</taxon>
        <taxon>Streptomycetaceae</taxon>
        <taxon>Streptomyces</taxon>
    </lineage>
</organism>
<dbReference type="EMBL" id="BSBI01000022">
    <property type="protein sequence ID" value="GLF99636.1"/>
    <property type="molecule type" value="Genomic_DNA"/>
</dbReference>
<keyword evidence="3" id="KW-1185">Reference proteome</keyword>
<accession>A0ABQ5PBM3</accession>
<gene>
    <name evidence="2" type="ORF">SYYSPA8_35085</name>
</gene>
<name>A0ABQ5PBM3_9ACTN</name>